<dbReference type="EMBL" id="OZ034816">
    <property type="protein sequence ID" value="CAL1376995.1"/>
    <property type="molecule type" value="Genomic_DNA"/>
</dbReference>
<name>A0AAV2DTT3_9ROSI</name>
<accession>A0AAV2DTT3</accession>
<gene>
    <name evidence="1" type="ORF">LTRI10_LOCUS18681</name>
</gene>
<evidence type="ECO:0000313" key="2">
    <source>
        <dbReference type="Proteomes" id="UP001497516"/>
    </source>
</evidence>
<keyword evidence="2" id="KW-1185">Reference proteome</keyword>
<evidence type="ECO:0000313" key="1">
    <source>
        <dbReference type="EMBL" id="CAL1376995.1"/>
    </source>
</evidence>
<dbReference type="AlphaFoldDB" id="A0AAV2DTT3"/>
<organism evidence="1 2">
    <name type="scientific">Linum trigynum</name>
    <dbReference type="NCBI Taxonomy" id="586398"/>
    <lineage>
        <taxon>Eukaryota</taxon>
        <taxon>Viridiplantae</taxon>
        <taxon>Streptophyta</taxon>
        <taxon>Embryophyta</taxon>
        <taxon>Tracheophyta</taxon>
        <taxon>Spermatophyta</taxon>
        <taxon>Magnoliopsida</taxon>
        <taxon>eudicotyledons</taxon>
        <taxon>Gunneridae</taxon>
        <taxon>Pentapetalae</taxon>
        <taxon>rosids</taxon>
        <taxon>fabids</taxon>
        <taxon>Malpighiales</taxon>
        <taxon>Linaceae</taxon>
        <taxon>Linum</taxon>
    </lineage>
</organism>
<protein>
    <submittedName>
        <fullName evidence="1">Uncharacterized protein</fullName>
    </submittedName>
</protein>
<sequence length="71" mass="7853">MPVPSRVTPRWHRRRGHRLLDAILKARIRGRGTRTRQILGGTKPRGGGPHLVVGRRGVQGHIGVLCTAHVI</sequence>
<dbReference type="Proteomes" id="UP001497516">
    <property type="component" value="Chromosome 3"/>
</dbReference>
<proteinExistence type="predicted"/>
<reference evidence="1 2" key="1">
    <citation type="submission" date="2024-04" db="EMBL/GenBank/DDBJ databases">
        <authorList>
            <person name="Fracassetti M."/>
        </authorList>
    </citation>
    <scope>NUCLEOTIDE SEQUENCE [LARGE SCALE GENOMIC DNA]</scope>
</reference>